<dbReference type="GO" id="GO:0015097">
    <property type="term" value="F:mercury ion transmembrane transporter activity"/>
    <property type="evidence" value="ECO:0007669"/>
    <property type="project" value="InterPro"/>
</dbReference>
<keyword evidence="3" id="KW-1185">Reference proteome</keyword>
<dbReference type="GO" id="GO:0016020">
    <property type="term" value="C:membrane"/>
    <property type="evidence" value="ECO:0007669"/>
    <property type="project" value="InterPro"/>
</dbReference>
<keyword evidence="1" id="KW-1133">Transmembrane helix</keyword>
<proteinExistence type="predicted"/>
<feature type="transmembrane region" description="Helical" evidence="1">
    <location>
        <begin position="79"/>
        <end position="97"/>
    </location>
</feature>
<dbReference type="InterPro" id="IPR004891">
    <property type="entry name" value="Mercury-R_MerC"/>
</dbReference>
<dbReference type="AlphaFoldDB" id="A0A7W7Y0G1"/>
<evidence type="ECO:0000313" key="3">
    <source>
        <dbReference type="Proteomes" id="UP000519004"/>
    </source>
</evidence>
<keyword evidence="1" id="KW-0472">Membrane</keyword>
<gene>
    <name evidence="2" type="ORF">HNQ58_001712</name>
</gene>
<evidence type="ECO:0000313" key="2">
    <source>
        <dbReference type="EMBL" id="MBB5015802.1"/>
    </source>
</evidence>
<feature type="transmembrane region" description="Helical" evidence="1">
    <location>
        <begin position="54"/>
        <end position="72"/>
    </location>
</feature>
<keyword evidence="1" id="KW-0812">Transmembrane</keyword>
<comment type="caution">
    <text evidence="2">The sequence shown here is derived from an EMBL/GenBank/DDBJ whole genome shotgun (WGS) entry which is preliminary data.</text>
</comment>
<feature type="transmembrane region" description="Helical" evidence="1">
    <location>
        <begin position="21"/>
        <end position="48"/>
    </location>
</feature>
<reference evidence="2 3" key="1">
    <citation type="submission" date="2020-08" db="EMBL/GenBank/DDBJ databases">
        <title>Genomic Encyclopedia of Type Strains, Phase IV (KMG-IV): sequencing the most valuable type-strain genomes for metagenomic binning, comparative biology and taxonomic classification.</title>
        <authorList>
            <person name="Goeker M."/>
        </authorList>
    </citation>
    <scope>NUCLEOTIDE SEQUENCE [LARGE SCALE GENOMIC DNA]</scope>
    <source>
        <strain evidence="2 3">DSM 25897</strain>
    </source>
</reference>
<feature type="transmembrane region" description="Helical" evidence="1">
    <location>
        <begin position="109"/>
        <end position="128"/>
    </location>
</feature>
<dbReference type="RefSeq" id="WP_183948479.1">
    <property type="nucleotide sequence ID" value="NZ_JACHHX010000011.1"/>
</dbReference>
<evidence type="ECO:0008006" key="4">
    <source>
        <dbReference type="Google" id="ProtNLM"/>
    </source>
</evidence>
<dbReference type="Pfam" id="PF03203">
    <property type="entry name" value="MerC"/>
    <property type="match status" value="1"/>
</dbReference>
<dbReference type="Proteomes" id="UP000519004">
    <property type="component" value="Unassembled WGS sequence"/>
</dbReference>
<evidence type="ECO:0000256" key="1">
    <source>
        <dbReference type="SAM" id="Phobius"/>
    </source>
</evidence>
<name>A0A7W7Y0G1_9GAMM</name>
<dbReference type="EMBL" id="JACHHX010000011">
    <property type="protein sequence ID" value="MBB5015802.1"/>
    <property type="molecule type" value="Genomic_DNA"/>
</dbReference>
<protein>
    <recommendedName>
        <fullName evidence="4">MerC domain-containing protein</fullName>
    </recommendedName>
</protein>
<accession>A0A7W7Y0G1</accession>
<organism evidence="2 3">
    <name type="scientific">Rehaibacterium terrae</name>
    <dbReference type="NCBI Taxonomy" id="1341696"/>
    <lineage>
        <taxon>Bacteria</taxon>
        <taxon>Pseudomonadati</taxon>
        <taxon>Pseudomonadota</taxon>
        <taxon>Gammaproteobacteria</taxon>
        <taxon>Lysobacterales</taxon>
        <taxon>Lysobacteraceae</taxon>
        <taxon>Rehaibacterium</taxon>
    </lineage>
</organism>
<sequence length="140" mass="14746">MPLPSPTSITATVADRIGASGSFLCAVHCALGPVMLAILPTASLGVLWSESFESIFTVFATVLGLAALAFGYRRHRRVHAWPILLFGLAALWADTIYEPLHTQAVPHALVMTLGALLVAVAHVVNLRLSHAPALSGDSPD</sequence>